<evidence type="ECO:0008006" key="3">
    <source>
        <dbReference type="Google" id="ProtNLM"/>
    </source>
</evidence>
<proteinExistence type="predicted"/>
<protein>
    <recommendedName>
        <fullName evidence="3">Outer membrane beta-barrel protein</fullName>
    </recommendedName>
</protein>
<comment type="caution">
    <text evidence="1">The sequence shown here is derived from an EMBL/GenBank/DDBJ whole genome shotgun (WGS) entry which is preliminary data.</text>
</comment>
<dbReference type="Proteomes" id="UP000256695">
    <property type="component" value="Unassembled WGS sequence"/>
</dbReference>
<dbReference type="RefSeq" id="WP_115579067.1">
    <property type="nucleotide sequence ID" value="NZ_NXLX01000009.1"/>
</dbReference>
<organism evidence="1 2">
    <name type="scientific">Helicobacter anseris</name>
    <dbReference type="NCBI Taxonomy" id="375926"/>
    <lineage>
        <taxon>Bacteria</taxon>
        <taxon>Pseudomonadati</taxon>
        <taxon>Campylobacterota</taxon>
        <taxon>Epsilonproteobacteria</taxon>
        <taxon>Campylobacterales</taxon>
        <taxon>Helicobacteraceae</taxon>
        <taxon>Helicobacter</taxon>
    </lineage>
</organism>
<evidence type="ECO:0000313" key="1">
    <source>
        <dbReference type="EMBL" id="RDU73595.1"/>
    </source>
</evidence>
<name>A0A3D8J8S2_9HELI</name>
<sequence length="180" mass="20578">MKNNNFFKVLLLLYCTYLGAYDRNNIFVGAGIGLSDNFVDTHTLIPSWYLLGGYEYKPIREASLMAYLESLMGIKPSGLNTNITMQVSLNVDMALELQVSQKMRFGPYVGFGFGYCREERAIVDDGEVNNMALLLLNFGLQSNLDESNVIRLGFKYPFDLKDIRKDMKLVHIFLSYAYKF</sequence>
<dbReference type="EMBL" id="NXLX01000009">
    <property type="protein sequence ID" value="RDU73595.1"/>
    <property type="molecule type" value="Genomic_DNA"/>
</dbReference>
<accession>A0A3D8J8S2</accession>
<dbReference type="SUPFAM" id="SSF56925">
    <property type="entry name" value="OMPA-like"/>
    <property type="match status" value="1"/>
</dbReference>
<reference evidence="1 2" key="1">
    <citation type="submission" date="2018-04" db="EMBL/GenBank/DDBJ databases">
        <title>Novel Campyloabacter and Helicobacter Species and Strains.</title>
        <authorList>
            <person name="Mannion A.J."/>
            <person name="Shen Z."/>
            <person name="Fox J.G."/>
        </authorList>
    </citation>
    <scope>NUCLEOTIDE SEQUENCE [LARGE SCALE GENOMIC DNA]</scope>
    <source>
        <strain evidence="1 2">MIT 04-9362</strain>
    </source>
</reference>
<gene>
    <name evidence="1" type="ORF">CQA57_04650</name>
</gene>
<dbReference type="AlphaFoldDB" id="A0A3D8J8S2"/>
<evidence type="ECO:0000313" key="2">
    <source>
        <dbReference type="Proteomes" id="UP000256695"/>
    </source>
</evidence>
<dbReference type="OrthoDB" id="5328574at2"/>
<dbReference type="InterPro" id="IPR011250">
    <property type="entry name" value="OMP/PagP_B-barrel"/>
</dbReference>
<keyword evidence="2" id="KW-1185">Reference proteome</keyword>